<evidence type="ECO:0000313" key="7">
    <source>
        <dbReference type="Proteomes" id="UP000067626"/>
    </source>
</evidence>
<dbReference type="EMBL" id="CP012159">
    <property type="protein sequence ID" value="AKT42472.1"/>
    <property type="molecule type" value="Genomic_DNA"/>
</dbReference>
<dbReference type="Pfam" id="PF12625">
    <property type="entry name" value="Arabinose_bd"/>
    <property type="match status" value="1"/>
</dbReference>
<sequence>MLRGVPNLSLSSDDGSHGFAEGPSSRMASRCVPPACPAELPHPSSRSVTPGVVASLVQPVAARLWQRSHRDEARALFEKVRGAAPETLIPGRELKPLLAALEASGLLGLHLVALFPQASLGFVDYYTMSSATLREGLQRFVHCIGVFVDAIPLSLVVEGDEARLVLRERNRPRLSRRLAEFFFGLVATRCREAVGPAMEFRSVSWIHPERDQQAACEAFFGAPNHFGCEEDALAFDASLLDCPLLTADPAVSLALDEHVRRLGDRARRDEFVEAVRVAVARTLPGAPKVSLLARALGVSTRTLQRRLSERGTHLQALLDEVRRERAVALLEDPKVPIATLAERLGFAESAPFFRAFRRWTGTTPAVFRSRKNGGDHGG</sequence>
<gene>
    <name evidence="6" type="ORF">CMC5_066980</name>
</gene>
<dbReference type="PROSITE" id="PS01124">
    <property type="entry name" value="HTH_ARAC_FAMILY_2"/>
    <property type="match status" value="1"/>
</dbReference>
<dbReference type="InterPro" id="IPR018060">
    <property type="entry name" value="HTH_AraC"/>
</dbReference>
<dbReference type="AlphaFoldDB" id="A0A0K1EP88"/>
<dbReference type="GO" id="GO:0000976">
    <property type="term" value="F:transcription cis-regulatory region binding"/>
    <property type="evidence" value="ECO:0007669"/>
    <property type="project" value="TreeGrafter"/>
</dbReference>
<dbReference type="GO" id="GO:0005829">
    <property type="term" value="C:cytosol"/>
    <property type="evidence" value="ECO:0007669"/>
    <property type="project" value="TreeGrafter"/>
</dbReference>
<dbReference type="SMART" id="SM00342">
    <property type="entry name" value="HTH_ARAC"/>
    <property type="match status" value="1"/>
</dbReference>
<proteinExistence type="predicted"/>
<keyword evidence="1" id="KW-0805">Transcription regulation</keyword>
<dbReference type="Gene3D" id="1.10.10.60">
    <property type="entry name" value="Homeodomain-like"/>
    <property type="match status" value="1"/>
</dbReference>
<keyword evidence="2" id="KW-0238">DNA-binding</keyword>
<dbReference type="GO" id="GO:0003700">
    <property type="term" value="F:DNA-binding transcription factor activity"/>
    <property type="evidence" value="ECO:0007669"/>
    <property type="project" value="InterPro"/>
</dbReference>
<dbReference type="SUPFAM" id="SSF46689">
    <property type="entry name" value="Homeodomain-like"/>
    <property type="match status" value="1"/>
</dbReference>
<dbReference type="Proteomes" id="UP000067626">
    <property type="component" value="Chromosome"/>
</dbReference>
<dbReference type="InterPro" id="IPR009057">
    <property type="entry name" value="Homeodomain-like_sf"/>
</dbReference>
<dbReference type="KEGG" id="ccro:CMC5_066980"/>
<dbReference type="PANTHER" id="PTHR47894:SF1">
    <property type="entry name" value="HTH-TYPE TRANSCRIPTIONAL REGULATOR VQSM"/>
    <property type="match status" value="1"/>
</dbReference>
<evidence type="ECO:0000313" key="6">
    <source>
        <dbReference type="EMBL" id="AKT42472.1"/>
    </source>
</evidence>
<evidence type="ECO:0000256" key="2">
    <source>
        <dbReference type="ARBA" id="ARBA00023125"/>
    </source>
</evidence>
<dbReference type="PATRIC" id="fig|52.7.peg.7357"/>
<dbReference type="STRING" id="52.CMC5_066980"/>
<name>A0A0K1EP88_CHOCO</name>
<keyword evidence="7" id="KW-1185">Reference proteome</keyword>
<feature type="domain" description="HTH araC/xylS-type" evidence="5">
    <location>
        <begin position="269"/>
        <end position="370"/>
    </location>
</feature>
<accession>A0A0K1EP88</accession>
<dbReference type="InterPro" id="IPR032687">
    <property type="entry name" value="AraC-type_N"/>
</dbReference>
<evidence type="ECO:0000256" key="1">
    <source>
        <dbReference type="ARBA" id="ARBA00023015"/>
    </source>
</evidence>
<reference evidence="6 7" key="1">
    <citation type="submission" date="2015-07" db="EMBL/GenBank/DDBJ databases">
        <title>Genome analysis of myxobacterium Chondromyces crocatus Cm c5 reveals a high potential for natural compound synthesis and the genetic basis for the loss of fruiting body formation.</title>
        <authorList>
            <person name="Zaburannyi N."/>
            <person name="Bunk B."/>
            <person name="Maier J."/>
            <person name="Overmann J."/>
            <person name="Mueller R."/>
        </authorList>
    </citation>
    <scope>NUCLEOTIDE SEQUENCE [LARGE SCALE GENOMIC DNA]</scope>
    <source>
        <strain evidence="6 7">Cm c5</strain>
    </source>
</reference>
<protein>
    <recommendedName>
        <fullName evidence="5">HTH araC/xylS-type domain-containing protein</fullName>
    </recommendedName>
</protein>
<organism evidence="6 7">
    <name type="scientific">Chondromyces crocatus</name>
    <dbReference type="NCBI Taxonomy" id="52"/>
    <lineage>
        <taxon>Bacteria</taxon>
        <taxon>Pseudomonadati</taxon>
        <taxon>Myxococcota</taxon>
        <taxon>Polyangia</taxon>
        <taxon>Polyangiales</taxon>
        <taxon>Polyangiaceae</taxon>
        <taxon>Chondromyces</taxon>
    </lineage>
</organism>
<dbReference type="PANTHER" id="PTHR47894">
    <property type="entry name" value="HTH-TYPE TRANSCRIPTIONAL REGULATOR GADX"/>
    <property type="match status" value="1"/>
</dbReference>
<keyword evidence="3" id="KW-0804">Transcription</keyword>
<evidence type="ECO:0000256" key="3">
    <source>
        <dbReference type="ARBA" id="ARBA00023163"/>
    </source>
</evidence>
<evidence type="ECO:0000256" key="4">
    <source>
        <dbReference type="SAM" id="MobiDB-lite"/>
    </source>
</evidence>
<evidence type="ECO:0000259" key="5">
    <source>
        <dbReference type="PROSITE" id="PS01124"/>
    </source>
</evidence>
<dbReference type="Pfam" id="PF12833">
    <property type="entry name" value="HTH_18"/>
    <property type="match status" value="1"/>
</dbReference>
<dbReference type="OrthoDB" id="9816010at2"/>
<feature type="region of interest" description="Disordered" evidence="4">
    <location>
        <begin position="1"/>
        <end position="26"/>
    </location>
</feature>